<dbReference type="RefSeq" id="WP_141611784.1">
    <property type="nucleotide sequence ID" value="NZ_VIGC02000031.1"/>
</dbReference>
<dbReference type="InterPro" id="IPR017853">
    <property type="entry name" value="GH"/>
</dbReference>
<dbReference type="Pfam" id="PF01510">
    <property type="entry name" value="Amidase_2"/>
    <property type="match status" value="3"/>
</dbReference>
<proteinExistence type="inferred from homology"/>
<feature type="region of interest" description="Disordered" evidence="3">
    <location>
        <begin position="364"/>
        <end position="384"/>
    </location>
</feature>
<gene>
    <name evidence="6" type="ORF">FKZ61_19190</name>
</gene>
<dbReference type="AlphaFoldDB" id="A0A540VAV0"/>
<evidence type="ECO:0008006" key="8">
    <source>
        <dbReference type="Google" id="ProtNLM"/>
    </source>
</evidence>
<protein>
    <recommendedName>
        <fullName evidence="8">N-acetylmuramoyl-L-alanine amidase</fullName>
    </recommendedName>
</protein>
<organism evidence="6 7">
    <name type="scientific">Litorilinea aerophila</name>
    <dbReference type="NCBI Taxonomy" id="1204385"/>
    <lineage>
        <taxon>Bacteria</taxon>
        <taxon>Bacillati</taxon>
        <taxon>Chloroflexota</taxon>
        <taxon>Caldilineae</taxon>
        <taxon>Caldilineales</taxon>
        <taxon>Caldilineaceae</taxon>
        <taxon>Litorilinea</taxon>
    </lineage>
</organism>
<dbReference type="InterPro" id="IPR002502">
    <property type="entry name" value="Amidase_domain"/>
</dbReference>
<evidence type="ECO:0000256" key="2">
    <source>
        <dbReference type="SAM" id="Coils"/>
    </source>
</evidence>
<keyword evidence="2" id="KW-0175">Coiled coil</keyword>
<dbReference type="GO" id="GO:0008270">
    <property type="term" value="F:zinc ion binding"/>
    <property type="evidence" value="ECO:0007669"/>
    <property type="project" value="InterPro"/>
</dbReference>
<comment type="similarity">
    <text evidence="1">Belongs to the N-acetylmuramoyl-L-alanine amidase 2 family.</text>
</comment>
<dbReference type="GO" id="GO:0009253">
    <property type="term" value="P:peptidoglycan catabolic process"/>
    <property type="evidence" value="ECO:0007669"/>
    <property type="project" value="InterPro"/>
</dbReference>
<evidence type="ECO:0000256" key="3">
    <source>
        <dbReference type="SAM" id="MobiDB-lite"/>
    </source>
</evidence>
<evidence type="ECO:0000259" key="4">
    <source>
        <dbReference type="SMART" id="SM00644"/>
    </source>
</evidence>
<evidence type="ECO:0000313" key="7">
    <source>
        <dbReference type="Proteomes" id="UP000317371"/>
    </source>
</evidence>
<evidence type="ECO:0000256" key="1">
    <source>
        <dbReference type="ARBA" id="ARBA00007553"/>
    </source>
</evidence>
<dbReference type="SMART" id="SM00644">
    <property type="entry name" value="Ami_2"/>
    <property type="match status" value="2"/>
</dbReference>
<name>A0A540VAV0_9CHLR</name>
<feature type="domain" description="Peptidoglycan recognition protein family" evidence="5">
    <location>
        <begin position="525"/>
        <end position="662"/>
    </location>
</feature>
<feature type="coiled-coil region" evidence="2">
    <location>
        <begin position="708"/>
        <end position="756"/>
    </location>
</feature>
<dbReference type="GO" id="GO:0008745">
    <property type="term" value="F:N-acetylmuramoyl-L-alanine amidase activity"/>
    <property type="evidence" value="ECO:0007669"/>
    <property type="project" value="InterPro"/>
</dbReference>
<dbReference type="CDD" id="cd06583">
    <property type="entry name" value="PGRP"/>
    <property type="match status" value="3"/>
</dbReference>
<dbReference type="Gene3D" id="3.40.80.10">
    <property type="entry name" value="Peptidoglycan recognition protein-like"/>
    <property type="match status" value="3"/>
</dbReference>
<feature type="domain" description="N-acetylmuramoyl-L-alanine amidase" evidence="4">
    <location>
        <begin position="542"/>
        <end position="668"/>
    </location>
</feature>
<dbReference type="EMBL" id="VIGC01000031">
    <property type="protein sequence ID" value="TQE93862.1"/>
    <property type="molecule type" value="Genomic_DNA"/>
</dbReference>
<comment type="caution">
    <text evidence="6">The sequence shown here is derived from an EMBL/GenBank/DDBJ whole genome shotgun (WGS) entry which is preliminary data.</text>
</comment>
<feature type="domain" description="N-acetylmuramoyl-L-alanine amidase" evidence="4">
    <location>
        <begin position="1010"/>
        <end position="1146"/>
    </location>
</feature>
<dbReference type="SMART" id="SM00701">
    <property type="entry name" value="PGRP"/>
    <property type="match status" value="1"/>
</dbReference>
<evidence type="ECO:0000313" key="6">
    <source>
        <dbReference type="EMBL" id="TQE93862.1"/>
    </source>
</evidence>
<dbReference type="InterPro" id="IPR036505">
    <property type="entry name" value="Amidase/PGRP_sf"/>
</dbReference>
<dbReference type="PANTHER" id="PTHR11022:SF41">
    <property type="entry name" value="PEPTIDOGLYCAN-RECOGNITION PROTEIN LC-RELATED"/>
    <property type="match status" value="1"/>
</dbReference>
<accession>A0A540VAV0</accession>
<dbReference type="InterPro" id="IPR006619">
    <property type="entry name" value="PGRP_domain_met/bac"/>
</dbReference>
<feature type="coiled-coil region" evidence="2">
    <location>
        <begin position="931"/>
        <end position="986"/>
    </location>
</feature>
<dbReference type="SUPFAM" id="SSF55846">
    <property type="entry name" value="N-acetylmuramoyl-L-alanine amidase-like"/>
    <property type="match status" value="3"/>
</dbReference>
<dbReference type="Proteomes" id="UP000317371">
    <property type="component" value="Unassembled WGS sequence"/>
</dbReference>
<reference evidence="6 7" key="1">
    <citation type="submission" date="2019-06" db="EMBL/GenBank/DDBJ databases">
        <title>Genome sequence of Litorilinea aerophila BAA-2444.</title>
        <authorList>
            <person name="Maclea K.S."/>
            <person name="Maurais E.G."/>
            <person name="Iannazzi L.C."/>
        </authorList>
    </citation>
    <scope>NUCLEOTIDE SEQUENCE [LARGE SCALE GENOMIC DNA]</scope>
    <source>
        <strain evidence="6 7">ATCC BAA-2444</strain>
    </source>
</reference>
<sequence>MPRPLIDSEFLFGIHEPGGEELMLSAGRRGWILFCEAIGHDPADRTGVDFTTFSSRGLGIMCRLNHGYPPDGTIPHSSLYEQFAQRVANFVATSRGCKIWIIGNEMNYAVERPGIQIDWSRHPTIHGPTPEESDPMRRGLPVRFNALPDHSTEIRTTRGAIIDPGEIITPELYARCYRLCREAIHRVPGHEDDQVLVGAVAPWNTQTIYGDNPNGDWVQYFRDILTLLGPDGCDGFTLHTYTHGPDPALIVSDEKLGPPFQQRHREFRAYRDFLEAVPASMRHLPVYITETDQTTPWLDENTGWVQQAYAEIDAWNREPGHQQIRALILYRWPRMDRWYIDGKQGVMEDFRAALQHDYRWQGAELEAEPEPAPRPRDSQGPAEPARPAYRVEWLDDQFPDRLVAGQTITVPVTLRNAGSLPWSWGGGNPFRVGYRYFRNRRPLSLEPARDLRTDIPRDVPPGETVTVNVRLALPNEPGNYTLELDLVHEGITWFREKGSSVLTRWITVEMPKRVPGMDGQEGDQLPVPLFSDVSAQLPRSGTPYARRSLNQIRYLVISHTGADPRLSLERIAQTHVRAGYPGMAYHFVVDSEGQIFKVSALEEVANPDQIWSSQGVNICLAGNFSQQTPSMPQLDATGRLCAWLAQNLGLSPQSIMGLGELTDTESPGEPFYTGINWKAILIRQVQLHLAALSGSSDSGRVVEMGGLIAELERKQATLADRVTELEAERERLLAFNRRLQGEIAELQRQLEEQPTQTAGGLPIHNWIQRLPRDPERYVPRPADSIQYVVINHTGVAPDVPLEEIARAHLPDWPGILYDYYISAEGEIYQTQPLDQVVETNQVYLARAINIAFAGDFDDGVPTHEQIYAGGKLIAWLLEYFPQLSLESIRGVSEFIDHPSPGAQWLEGACWKEALLAAVRRAAGWQESSPAEAELRNQVAQLEQQVEALRHNNQTLQDQNVQLRAQYQQAQDEIRRLQGELQQREQEHKRYVVPKPAMRVVVEQLPRHPTLRYEQRPLSQITHIAIHHTATPPTVSPARIAELHVAPDPARGKDAWPGIGYHFFIHADGTIDQTNYLETASYHVYRHNMYAVGVVFAGSFMNGRVPTTAQLRAGAHLVAWLMQELNIPLARVWGHREFPDNNTVCPGSEWTQGNRWRDMLWERIEQVQSGVGVKTIRHYMLFWQRPYPGPMARQDLVNAISYVVRFRPTIGFSVQDARNAEYVTIVGNEAGISAAEEKLLRASGCKVERIAGRDEEETSRILAELANLGRRFRSFDVDF</sequence>
<keyword evidence="7" id="KW-1185">Reference proteome</keyword>
<dbReference type="PANTHER" id="PTHR11022">
    <property type="entry name" value="PEPTIDOGLYCAN RECOGNITION PROTEIN"/>
    <property type="match status" value="1"/>
</dbReference>
<dbReference type="InParanoid" id="A0A540VAV0"/>
<dbReference type="InterPro" id="IPR013783">
    <property type="entry name" value="Ig-like_fold"/>
</dbReference>
<dbReference type="SUPFAM" id="SSF51445">
    <property type="entry name" value="(Trans)glycosidases"/>
    <property type="match status" value="1"/>
</dbReference>
<dbReference type="InterPro" id="IPR015510">
    <property type="entry name" value="PGRP"/>
</dbReference>
<dbReference type="Gene3D" id="3.20.20.80">
    <property type="entry name" value="Glycosidases"/>
    <property type="match status" value="1"/>
</dbReference>
<dbReference type="Gene3D" id="2.60.40.10">
    <property type="entry name" value="Immunoglobulins"/>
    <property type="match status" value="1"/>
</dbReference>
<evidence type="ECO:0000259" key="5">
    <source>
        <dbReference type="SMART" id="SM00701"/>
    </source>
</evidence>
<dbReference type="OrthoDB" id="9811296at2"/>